<keyword evidence="2" id="KW-0413">Isomerase</keyword>
<dbReference type="RefSeq" id="WP_390302211.1">
    <property type="nucleotide sequence ID" value="NZ_JBHULI010000024.1"/>
</dbReference>
<evidence type="ECO:0000313" key="3">
    <source>
        <dbReference type="EMBL" id="MFD2532913.1"/>
    </source>
</evidence>
<reference evidence="4" key="1">
    <citation type="journal article" date="2019" name="Int. J. Syst. Evol. Microbiol.">
        <title>The Global Catalogue of Microorganisms (GCM) 10K type strain sequencing project: providing services to taxonomists for standard genome sequencing and annotation.</title>
        <authorList>
            <consortium name="The Broad Institute Genomics Platform"/>
            <consortium name="The Broad Institute Genome Sequencing Center for Infectious Disease"/>
            <person name="Wu L."/>
            <person name="Ma J."/>
        </authorList>
    </citation>
    <scope>NUCLEOTIDE SEQUENCE [LARGE SCALE GENOMIC DNA]</scope>
    <source>
        <strain evidence="4">KCTC 52042</strain>
    </source>
</reference>
<evidence type="ECO:0000256" key="1">
    <source>
        <dbReference type="ARBA" id="ARBA00008270"/>
    </source>
</evidence>
<proteinExistence type="inferred from homology"/>
<sequence length="261" mass="28877">MSLPIYQVDAFTSELFAGNPAAVVPLDEWLSDEQMQNIAAENNLSETAFFVKEGESYRLRWFTPTVEVDLCGHATLATAHVLFEELGYPEDELVFKTRSGLLNVGKSGNRLLMNFPADHMEKVEAPDVMFQALGIPKTPEVYKSDDYMVVLNSEEEVAALNPDIKMLSEVEARGIIVTAPGDEVDFVSRFFAPQSGVDEDPVTGSAHTKSTPYWSKKLSKDRLNARQISKRGGDLICEMKGDRVEISGFAITYLKGEITVG</sequence>
<organism evidence="3 4">
    <name type="scientific">Gracilimonas halophila</name>
    <dbReference type="NCBI Taxonomy" id="1834464"/>
    <lineage>
        <taxon>Bacteria</taxon>
        <taxon>Pseudomonadati</taxon>
        <taxon>Balneolota</taxon>
        <taxon>Balneolia</taxon>
        <taxon>Balneolales</taxon>
        <taxon>Balneolaceae</taxon>
        <taxon>Gracilimonas</taxon>
    </lineage>
</organism>
<dbReference type="PANTHER" id="PTHR13774:SF17">
    <property type="entry name" value="PHENAZINE BIOSYNTHESIS-LIKE DOMAIN-CONTAINING PROTEIN"/>
    <property type="match status" value="1"/>
</dbReference>
<protein>
    <submittedName>
        <fullName evidence="3">PhzF family phenazine biosynthesis protein</fullName>
    </submittedName>
</protein>
<dbReference type="PANTHER" id="PTHR13774">
    <property type="entry name" value="PHENAZINE BIOSYNTHESIS PROTEIN"/>
    <property type="match status" value="1"/>
</dbReference>
<dbReference type="EMBL" id="JBHULI010000024">
    <property type="protein sequence ID" value="MFD2532913.1"/>
    <property type="molecule type" value="Genomic_DNA"/>
</dbReference>
<dbReference type="SUPFAM" id="SSF54506">
    <property type="entry name" value="Diaminopimelate epimerase-like"/>
    <property type="match status" value="1"/>
</dbReference>
<dbReference type="PIRSF" id="PIRSF016184">
    <property type="entry name" value="PhzC_PhzF"/>
    <property type="match status" value="1"/>
</dbReference>
<dbReference type="Pfam" id="PF02567">
    <property type="entry name" value="PhzC-PhzF"/>
    <property type="match status" value="1"/>
</dbReference>
<accession>A0ABW5JKH7</accession>
<dbReference type="InterPro" id="IPR003719">
    <property type="entry name" value="Phenazine_PhzF-like"/>
</dbReference>
<gene>
    <name evidence="3" type="ORF">ACFSVN_10685</name>
</gene>
<comment type="similarity">
    <text evidence="1">Belongs to the PhzF family.</text>
</comment>
<comment type="caution">
    <text evidence="3">The sequence shown here is derived from an EMBL/GenBank/DDBJ whole genome shotgun (WGS) entry which is preliminary data.</text>
</comment>
<keyword evidence="4" id="KW-1185">Reference proteome</keyword>
<evidence type="ECO:0000313" key="4">
    <source>
        <dbReference type="Proteomes" id="UP001597460"/>
    </source>
</evidence>
<dbReference type="NCBIfam" id="TIGR00654">
    <property type="entry name" value="PhzF_family"/>
    <property type="match status" value="1"/>
</dbReference>
<dbReference type="Gene3D" id="3.10.310.10">
    <property type="entry name" value="Diaminopimelate Epimerase, Chain A, domain 1"/>
    <property type="match status" value="2"/>
</dbReference>
<evidence type="ECO:0000256" key="2">
    <source>
        <dbReference type="ARBA" id="ARBA00023235"/>
    </source>
</evidence>
<dbReference type="Proteomes" id="UP001597460">
    <property type="component" value="Unassembled WGS sequence"/>
</dbReference>
<name>A0ABW5JKH7_9BACT</name>